<proteinExistence type="predicted"/>
<organism evidence="2 3">
    <name type="scientific">Mobilisporobacter senegalensis</name>
    <dbReference type="NCBI Taxonomy" id="1329262"/>
    <lineage>
        <taxon>Bacteria</taxon>
        <taxon>Bacillati</taxon>
        <taxon>Bacillota</taxon>
        <taxon>Clostridia</taxon>
        <taxon>Lachnospirales</taxon>
        <taxon>Lachnospiraceae</taxon>
        <taxon>Mobilisporobacter</taxon>
    </lineage>
</organism>
<comment type="caution">
    <text evidence="2">The sequence shown here is derived from an EMBL/GenBank/DDBJ whole genome shotgun (WGS) entry which is preliminary data.</text>
</comment>
<dbReference type="Proteomes" id="UP000273083">
    <property type="component" value="Unassembled WGS sequence"/>
</dbReference>
<accession>A0A3N1XPW7</accession>
<dbReference type="OrthoDB" id="1878783at2"/>
<keyword evidence="3" id="KW-1185">Reference proteome</keyword>
<evidence type="ECO:0000313" key="3">
    <source>
        <dbReference type="Proteomes" id="UP000273083"/>
    </source>
</evidence>
<dbReference type="AlphaFoldDB" id="A0A3N1XPW7"/>
<name>A0A3N1XPW7_9FIRM</name>
<dbReference type="NCBIfam" id="TIGR04215">
    <property type="entry name" value="choice_anch_A"/>
    <property type="match status" value="1"/>
</dbReference>
<feature type="domain" description="Choice-of-anchor A" evidence="1">
    <location>
        <begin position="28"/>
        <end position="329"/>
    </location>
</feature>
<reference evidence="2 3" key="1">
    <citation type="submission" date="2018-11" db="EMBL/GenBank/DDBJ databases">
        <title>Genomic Encyclopedia of Type Strains, Phase IV (KMG-IV): sequencing the most valuable type-strain genomes for metagenomic binning, comparative biology and taxonomic classification.</title>
        <authorList>
            <person name="Goeker M."/>
        </authorList>
    </citation>
    <scope>NUCLEOTIDE SEQUENCE [LARGE SCALE GENOMIC DNA]</scope>
    <source>
        <strain evidence="2 3">DSM 26537</strain>
    </source>
</reference>
<gene>
    <name evidence="2" type="ORF">EDD66_104243</name>
</gene>
<dbReference type="RefSeq" id="WP_123609152.1">
    <property type="nucleotide sequence ID" value="NZ_RJVG01000004.1"/>
</dbReference>
<dbReference type="Pfam" id="PF20597">
    <property type="entry name" value="pAdhesive_15"/>
    <property type="match status" value="1"/>
</dbReference>
<dbReference type="InterPro" id="IPR026588">
    <property type="entry name" value="Choice_anch_A"/>
</dbReference>
<evidence type="ECO:0000259" key="1">
    <source>
        <dbReference type="Pfam" id="PF20597"/>
    </source>
</evidence>
<dbReference type="PRINTS" id="PR01217">
    <property type="entry name" value="PRICHEXTENSN"/>
</dbReference>
<dbReference type="EMBL" id="RJVG01000004">
    <property type="protein sequence ID" value="ROR28656.1"/>
    <property type="molecule type" value="Genomic_DNA"/>
</dbReference>
<protein>
    <submittedName>
        <fullName evidence="2">Choice-of-anchor A domain-containing protein</fullName>
    </submittedName>
</protein>
<evidence type="ECO:0000313" key="2">
    <source>
        <dbReference type="EMBL" id="ROR28656.1"/>
    </source>
</evidence>
<sequence>MDNNRNEALLNIGIPYDNIIWNDIEGQPFGIASNFNAIIFEDANNIIDTKGAMAVGGNFYSPRGLSLAFGENVKLAEVNYSPDAVRFLVGGNITTGGPLVVIGHVVAGGRFRGASGSTYFIGKDQMATQLQELEFLYQAVGGSPYWTPTDKRTHYIISSYDVPRYIPASRIGADVGLFFEEARDSITDYKNCIMAMEENGTVIDNFHEWILSGNDPELNVFVIDARPNGILNKGIRAEVPDGSLIVVRFRTGNNAHIQYGLWGDRRHVHQTLYVFEDANEIFMEVPAAIWGSILAPQAMFHAHPTGGHISGNAAFRSFAVSATSGFEFHSHPFMGGLYCGVTVPTMPEEAEEMPVVETPPITEYVPYQPFAPTQEFLPAEEMPVIPAPEQAPCPECPPQQPCPTCPTPPPCPACPTPEPCPTPPPCPAPLPCPDCPAPEPCPDCPPPEPCPTCPTPEPCPDCPDCPDCPLPEPCPTCPTPEPCPVCPDCPDCPEARSYTEFVPLPIPIPYPEPTECPECPISLITPGIISGYVRGCNCCRNHPWEITLYQICKDEKIMLYCERIACFGSFEYEVPYEGNYMLSICPPRNYRRTAKCKPIIVLENVGVSNFMIC</sequence>